<keyword evidence="1" id="KW-1133">Transmembrane helix</keyword>
<evidence type="ECO:0000313" key="3">
    <source>
        <dbReference type="Proteomes" id="UP000053815"/>
    </source>
</evidence>
<dbReference type="PANTHER" id="PTHR37919">
    <property type="entry name" value="PROTEIN CBG05606"/>
    <property type="match status" value="1"/>
</dbReference>
<dbReference type="STRING" id="91626.A0A0C9MEA4"/>
<feature type="transmembrane region" description="Helical" evidence="1">
    <location>
        <begin position="145"/>
        <end position="166"/>
    </location>
</feature>
<keyword evidence="3" id="KW-1185">Reference proteome</keyword>
<dbReference type="Proteomes" id="UP000053815">
    <property type="component" value="Unassembled WGS sequence"/>
</dbReference>
<proteinExistence type="predicted"/>
<evidence type="ECO:0000256" key="1">
    <source>
        <dbReference type="SAM" id="Phobius"/>
    </source>
</evidence>
<sequence length="181" mass="20473">MSNAASPEVPLWIRTWTLVSSLVVIWDFGYCLLRPLSMEGGSLNFLWKPYNLYAKELKVQQDPKKKHHVTIPLTYKNTAFMNGIETLLNFTYLGLLKSGQVNVGQANLVGFSAALMTLSKTVLYWLIEPFSGYQHIGHNSLKDLIILWIIPNGLWIVVPAAIVYTLGKDLNHRLDVNSKQD</sequence>
<evidence type="ECO:0000313" key="2">
    <source>
        <dbReference type="EMBL" id="GAN05679.1"/>
    </source>
</evidence>
<keyword evidence="1" id="KW-0812">Transmembrane</keyword>
<keyword evidence="1" id="KW-0472">Membrane</keyword>
<feature type="transmembrane region" description="Helical" evidence="1">
    <location>
        <begin position="106"/>
        <end position="125"/>
    </location>
</feature>
<dbReference type="EMBL" id="DF836387">
    <property type="protein sequence ID" value="GAN05679.1"/>
    <property type="molecule type" value="Genomic_DNA"/>
</dbReference>
<name>A0A0C9MEA4_9FUNG</name>
<reference evidence="2" key="1">
    <citation type="submission" date="2014-09" db="EMBL/GenBank/DDBJ databases">
        <title>Draft genome sequence of an oleaginous Mucoromycotina fungus Mucor ambiguus NBRC6742.</title>
        <authorList>
            <person name="Takeda I."/>
            <person name="Yamane N."/>
            <person name="Morita T."/>
            <person name="Tamano K."/>
            <person name="Machida M."/>
            <person name="Baker S."/>
            <person name="Koike H."/>
        </authorList>
    </citation>
    <scope>NUCLEOTIDE SEQUENCE</scope>
    <source>
        <strain evidence="2">NBRC 6742</strain>
    </source>
</reference>
<dbReference type="OrthoDB" id="60858at2759"/>
<accession>A0A0C9MEA4</accession>
<dbReference type="AlphaFoldDB" id="A0A0C9MEA4"/>
<gene>
    <name evidence="2" type="ORF">MAM1_0098d05153</name>
</gene>
<dbReference type="PANTHER" id="PTHR37919:SF2">
    <property type="entry name" value="EXPERA DOMAIN-CONTAINING PROTEIN"/>
    <property type="match status" value="1"/>
</dbReference>
<feature type="transmembrane region" description="Helical" evidence="1">
    <location>
        <begin position="12"/>
        <end position="33"/>
    </location>
</feature>
<protein>
    <submittedName>
        <fullName evidence="2">Uncharacterized protein</fullName>
    </submittedName>
</protein>
<organism evidence="2">
    <name type="scientific">Mucor ambiguus</name>
    <dbReference type="NCBI Taxonomy" id="91626"/>
    <lineage>
        <taxon>Eukaryota</taxon>
        <taxon>Fungi</taxon>
        <taxon>Fungi incertae sedis</taxon>
        <taxon>Mucoromycota</taxon>
        <taxon>Mucoromycotina</taxon>
        <taxon>Mucoromycetes</taxon>
        <taxon>Mucorales</taxon>
        <taxon>Mucorineae</taxon>
        <taxon>Mucoraceae</taxon>
        <taxon>Mucor</taxon>
    </lineage>
</organism>